<evidence type="ECO:0000313" key="1">
    <source>
        <dbReference type="EMBL" id="KAH7997274.1"/>
    </source>
</evidence>
<organism evidence="1 2">
    <name type="scientific">Sphaerodactylus townsendi</name>
    <dbReference type="NCBI Taxonomy" id="933632"/>
    <lineage>
        <taxon>Eukaryota</taxon>
        <taxon>Metazoa</taxon>
        <taxon>Chordata</taxon>
        <taxon>Craniata</taxon>
        <taxon>Vertebrata</taxon>
        <taxon>Euteleostomi</taxon>
        <taxon>Lepidosauria</taxon>
        <taxon>Squamata</taxon>
        <taxon>Bifurcata</taxon>
        <taxon>Gekkota</taxon>
        <taxon>Sphaerodactylidae</taxon>
        <taxon>Sphaerodactylus</taxon>
    </lineage>
</organism>
<dbReference type="Proteomes" id="UP000827872">
    <property type="component" value="Linkage Group LG15"/>
</dbReference>
<comment type="caution">
    <text evidence="1">The sequence shown here is derived from an EMBL/GenBank/DDBJ whole genome shotgun (WGS) entry which is preliminary data.</text>
</comment>
<proteinExistence type="predicted"/>
<gene>
    <name evidence="1" type="ORF">K3G42_014443</name>
</gene>
<dbReference type="EMBL" id="CM037628">
    <property type="protein sequence ID" value="KAH7997274.1"/>
    <property type="molecule type" value="Genomic_DNA"/>
</dbReference>
<reference evidence="1" key="1">
    <citation type="submission" date="2021-08" db="EMBL/GenBank/DDBJ databases">
        <title>The first chromosome-level gecko genome reveals the dynamic sex chromosomes of Neotropical dwarf geckos (Sphaerodactylidae: Sphaerodactylus).</title>
        <authorList>
            <person name="Pinto B.J."/>
            <person name="Keating S.E."/>
            <person name="Gamble T."/>
        </authorList>
    </citation>
    <scope>NUCLEOTIDE SEQUENCE</scope>
    <source>
        <strain evidence="1">TG3544</strain>
    </source>
</reference>
<keyword evidence="2" id="KW-1185">Reference proteome</keyword>
<evidence type="ECO:0000313" key="2">
    <source>
        <dbReference type="Proteomes" id="UP000827872"/>
    </source>
</evidence>
<accession>A0ACB8EX63</accession>
<sequence length="127" mass="14327">MGRWSIVKWISQVPNQADRLKFLALASVGWMPGPTPQTSKGTHILVPMGTRLSDKSWGAELVETDGNSMTLKVTTSPTAVIGKYQFSVKTRSKAGEYPAPFDPRYEIYVLFNPWCSELQLIYRNQFL</sequence>
<name>A0ACB8EX63_9SAUR</name>
<protein>
    <submittedName>
        <fullName evidence="1">Uncharacterized protein</fullName>
    </submittedName>
</protein>